<evidence type="ECO:0000313" key="2">
    <source>
        <dbReference type="EMBL" id="CAG8644832.1"/>
    </source>
</evidence>
<accession>A0A9N9DLU4</accession>
<feature type="region of interest" description="Disordered" evidence="1">
    <location>
        <begin position="1"/>
        <end position="34"/>
    </location>
</feature>
<comment type="caution">
    <text evidence="2">The sequence shown here is derived from an EMBL/GenBank/DDBJ whole genome shotgun (WGS) entry which is preliminary data.</text>
</comment>
<name>A0A9N9DLU4_9GLOM</name>
<feature type="compositionally biased region" description="Basic and acidic residues" evidence="1">
    <location>
        <begin position="9"/>
        <end position="34"/>
    </location>
</feature>
<proteinExistence type="predicted"/>
<gene>
    <name evidence="2" type="ORF">RFULGI_LOCUS8216</name>
</gene>
<evidence type="ECO:0000256" key="1">
    <source>
        <dbReference type="SAM" id="MobiDB-lite"/>
    </source>
</evidence>
<evidence type="ECO:0000313" key="3">
    <source>
        <dbReference type="Proteomes" id="UP000789396"/>
    </source>
</evidence>
<keyword evidence="3" id="KW-1185">Reference proteome</keyword>
<feature type="non-terminal residue" evidence="2">
    <location>
        <position position="124"/>
    </location>
</feature>
<dbReference type="EMBL" id="CAJVPZ010012971">
    <property type="protein sequence ID" value="CAG8644832.1"/>
    <property type="molecule type" value="Genomic_DNA"/>
</dbReference>
<dbReference type="Proteomes" id="UP000789396">
    <property type="component" value="Unassembled WGS sequence"/>
</dbReference>
<organism evidence="2 3">
    <name type="scientific">Racocetra fulgida</name>
    <dbReference type="NCBI Taxonomy" id="60492"/>
    <lineage>
        <taxon>Eukaryota</taxon>
        <taxon>Fungi</taxon>
        <taxon>Fungi incertae sedis</taxon>
        <taxon>Mucoromycota</taxon>
        <taxon>Glomeromycotina</taxon>
        <taxon>Glomeromycetes</taxon>
        <taxon>Diversisporales</taxon>
        <taxon>Gigasporaceae</taxon>
        <taxon>Racocetra</taxon>
    </lineage>
</organism>
<reference evidence="2" key="1">
    <citation type="submission" date="2021-06" db="EMBL/GenBank/DDBJ databases">
        <authorList>
            <person name="Kallberg Y."/>
            <person name="Tangrot J."/>
            <person name="Rosling A."/>
        </authorList>
    </citation>
    <scope>NUCLEOTIDE SEQUENCE</scope>
    <source>
        <strain evidence="2">IN212</strain>
    </source>
</reference>
<dbReference type="AlphaFoldDB" id="A0A9N9DLU4"/>
<protein>
    <submittedName>
        <fullName evidence="2">14037_t:CDS:1</fullName>
    </submittedName>
</protein>
<sequence>DKLRKRKARENETSKQKEVPTEIAEKQKNKNCSELEENRNNCTIMQQSLEQIETEDVSPQSTSNMNNKILQLLLEDNYIDSQFPQIQSDYNLDNTNDDGIVSHTFVPFLPSADSEKVAIDSTLD</sequence>